<dbReference type="KEGG" id="nai:NECAME_12194"/>
<keyword evidence="3" id="KW-1185">Reference proteome</keyword>
<dbReference type="AlphaFoldDB" id="W2T296"/>
<evidence type="ECO:0000313" key="2">
    <source>
        <dbReference type="EMBL" id="ETN75694.1"/>
    </source>
</evidence>
<feature type="compositionally biased region" description="Basic residues" evidence="1">
    <location>
        <begin position="1"/>
        <end position="18"/>
    </location>
</feature>
<feature type="region of interest" description="Disordered" evidence="1">
    <location>
        <begin position="1"/>
        <end position="65"/>
    </location>
</feature>
<protein>
    <submittedName>
        <fullName evidence="2">Uncharacterized protein</fullName>
    </submittedName>
</protein>
<evidence type="ECO:0000313" key="3">
    <source>
        <dbReference type="Proteomes" id="UP000053676"/>
    </source>
</evidence>
<sequence length="65" mass="7073">VIITKRSRTMGGKKRKKRCDTNGHGGGGGKTHKDAVPEISSGNQLFTSARKEEPEGFVDINARDF</sequence>
<organism evidence="2 3">
    <name type="scientific">Necator americanus</name>
    <name type="common">Human hookworm</name>
    <dbReference type="NCBI Taxonomy" id="51031"/>
    <lineage>
        <taxon>Eukaryota</taxon>
        <taxon>Metazoa</taxon>
        <taxon>Ecdysozoa</taxon>
        <taxon>Nematoda</taxon>
        <taxon>Chromadorea</taxon>
        <taxon>Rhabditida</taxon>
        <taxon>Rhabditina</taxon>
        <taxon>Rhabditomorpha</taxon>
        <taxon>Strongyloidea</taxon>
        <taxon>Ancylostomatidae</taxon>
        <taxon>Bunostominae</taxon>
        <taxon>Necator</taxon>
    </lineage>
</organism>
<dbReference type="Proteomes" id="UP000053676">
    <property type="component" value="Unassembled WGS sequence"/>
</dbReference>
<feature type="non-terminal residue" evidence="2">
    <location>
        <position position="1"/>
    </location>
</feature>
<reference evidence="3" key="1">
    <citation type="journal article" date="2014" name="Nat. Genet.">
        <title>Genome of the human hookworm Necator americanus.</title>
        <authorList>
            <person name="Tang Y.T."/>
            <person name="Gao X."/>
            <person name="Rosa B.A."/>
            <person name="Abubucker S."/>
            <person name="Hallsworth-Pepin K."/>
            <person name="Martin J."/>
            <person name="Tyagi R."/>
            <person name="Heizer E."/>
            <person name="Zhang X."/>
            <person name="Bhonagiri-Palsikar V."/>
            <person name="Minx P."/>
            <person name="Warren W.C."/>
            <person name="Wang Q."/>
            <person name="Zhan B."/>
            <person name="Hotez P.J."/>
            <person name="Sternberg P.W."/>
            <person name="Dougall A."/>
            <person name="Gaze S.T."/>
            <person name="Mulvenna J."/>
            <person name="Sotillo J."/>
            <person name="Ranganathan S."/>
            <person name="Rabelo E.M."/>
            <person name="Wilson R.K."/>
            <person name="Felgner P.L."/>
            <person name="Bethony J."/>
            <person name="Hawdon J.M."/>
            <person name="Gasser R.B."/>
            <person name="Loukas A."/>
            <person name="Mitreva M."/>
        </authorList>
    </citation>
    <scope>NUCLEOTIDE SEQUENCE [LARGE SCALE GENOMIC DNA]</scope>
</reference>
<proteinExistence type="predicted"/>
<dbReference type="EMBL" id="KI660279">
    <property type="protein sequence ID" value="ETN75694.1"/>
    <property type="molecule type" value="Genomic_DNA"/>
</dbReference>
<accession>W2T296</accession>
<gene>
    <name evidence="2" type="ORF">NECAME_12194</name>
</gene>
<evidence type="ECO:0000256" key="1">
    <source>
        <dbReference type="SAM" id="MobiDB-lite"/>
    </source>
</evidence>
<name>W2T296_NECAM</name>